<evidence type="ECO:0000313" key="2">
    <source>
        <dbReference type="Proteomes" id="UP000427906"/>
    </source>
</evidence>
<organism evidence="1 2">
    <name type="scientific">Desulfosarcina alkanivorans</name>
    <dbReference type="NCBI Taxonomy" id="571177"/>
    <lineage>
        <taxon>Bacteria</taxon>
        <taxon>Pseudomonadati</taxon>
        <taxon>Thermodesulfobacteriota</taxon>
        <taxon>Desulfobacteria</taxon>
        <taxon>Desulfobacterales</taxon>
        <taxon>Desulfosarcinaceae</taxon>
        <taxon>Desulfosarcina</taxon>
    </lineage>
</organism>
<dbReference type="EMBL" id="AP021874">
    <property type="protein sequence ID" value="BBO66552.1"/>
    <property type="molecule type" value="Genomic_DNA"/>
</dbReference>
<dbReference type="AlphaFoldDB" id="A0A5K7YAX9"/>
<keyword evidence="2" id="KW-1185">Reference proteome</keyword>
<dbReference type="OrthoDB" id="5421589at2"/>
<accession>A0A5K7YAX9</accession>
<protein>
    <submittedName>
        <fullName evidence="1">Uncharacterized protein</fullName>
    </submittedName>
</protein>
<name>A0A5K7YAX9_9BACT</name>
<proteinExistence type="predicted"/>
<dbReference type="KEGG" id="dalk:DSCA_04820"/>
<sequence>MFPKIVDIELPITIDDAVTMLLDDLPLLDRTRLSSMTPDELDLINRLVGLHIARDFLLWSGNHELLHACLEAARNSGEEADPTLVIIRAMWEKLQQTHVLRLVR</sequence>
<gene>
    <name evidence="1" type="ORF">DSCA_04820</name>
</gene>
<evidence type="ECO:0000313" key="1">
    <source>
        <dbReference type="EMBL" id="BBO66552.1"/>
    </source>
</evidence>
<reference evidence="1 2" key="1">
    <citation type="submission" date="2019-11" db="EMBL/GenBank/DDBJ databases">
        <title>Comparative genomics of hydrocarbon-degrading Desulfosarcina strains.</title>
        <authorList>
            <person name="Watanabe M."/>
            <person name="Kojima H."/>
            <person name="Fukui M."/>
        </authorList>
    </citation>
    <scope>NUCLEOTIDE SEQUENCE [LARGE SCALE GENOMIC DNA]</scope>
    <source>
        <strain evidence="1 2">PL12</strain>
    </source>
</reference>
<dbReference type="Proteomes" id="UP000427906">
    <property type="component" value="Chromosome"/>
</dbReference>
<dbReference type="RefSeq" id="WP_155314905.1">
    <property type="nucleotide sequence ID" value="NZ_AP021874.1"/>
</dbReference>